<accession>A0AAD5X062</accession>
<feature type="compositionally biased region" description="Low complexity" evidence="1">
    <location>
        <begin position="74"/>
        <end position="96"/>
    </location>
</feature>
<feature type="region of interest" description="Disordered" evidence="1">
    <location>
        <begin position="182"/>
        <end position="320"/>
    </location>
</feature>
<dbReference type="Proteomes" id="UP001212841">
    <property type="component" value="Unassembled WGS sequence"/>
</dbReference>
<proteinExistence type="predicted"/>
<organism evidence="2 3">
    <name type="scientific">Rhizophlyctis rosea</name>
    <dbReference type="NCBI Taxonomy" id="64517"/>
    <lineage>
        <taxon>Eukaryota</taxon>
        <taxon>Fungi</taxon>
        <taxon>Fungi incertae sedis</taxon>
        <taxon>Chytridiomycota</taxon>
        <taxon>Chytridiomycota incertae sedis</taxon>
        <taxon>Chytridiomycetes</taxon>
        <taxon>Rhizophlyctidales</taxon>
        <taxon>Rhizophlyctidaceae</taxon>
        <taxon>Rhizophlyctis</taxon>
    </lineage>
</organism>
<feature type="region of interest" description="Disordered" evidence="1">
    <location>
        <begin position="55"/>
        <end position="139"/>
    </location>
</feature>
<sequence length="320" mass="36478">GKEEVVLPVPAQLPRRPSVAAEEVEVFEAGPRVRRGETKIRRRRGYMSSAEDVEGFFEHGADDDTTEAVKEESNPSLPLLVSTTPPSPSTSNLVTPEYTTSNPQTSSVSLPLPDHQVRPPPPPSFQPMDPTARYHHPYPYQHHQYPQYQHYDPHHHQQLPYQYQYAYHYQQQQQPVYLSRERGGGMGRPYSQSSRDLTLGGGEGYERGWQGQYSMPLQHQQQQQYQASVLPVQQHPQQQYQPPPVPVRPGTDDVMMEQEQSQQSQPENEGSDTMYQPFYKWGELDLRNAKEEGKNGKGGGEGRQVPRLSLHLDEGKPFLL</sequence>
<dbReference type="EMBL" id="JADGJD010001758">
    <property type="protein sequence ID" value="KAJ3038168.1"/>
    <property type="molecule type" value="Genomic_DNA"/>
</dbReference>
<feature type="compositionally biased region" description="Polar residues" evidence="1">
    <location>
        <begin position="97"/>
        <end position="109"/>
    </location>
</feature>
<feature type="compositionally biased region" description="Basic and acidic residues" evidence="1">
    <location>
        <begin position="282"/>
        <end position="295"/>
    </location>
</feature>
<evidence type="ECO:0000313" key="2">
    <source>
        <dbReference type="EMBL" id="KAJ3038168.1"/>
    </source>
</evidence>
<protein>
    <submittedName>
        <fullName evidence="2">Uncharacterized protein</fullName>
    </submittedName>
</protein>
<feature type="compositionally biased region" description="Basic and acidic residues" evidence="1">
    <location>
        <begin position="310"/>
        <end position="320"/>
    </location>
</feature>
<evidence type="ECO:0000313" key="3">
    <source>
        <dbReference type="Proteomes" id="UP001212841"/>
    </source>
</evidence>
<feature type="compositionally biased region" description="Low complexity" evidence="1">
    <location>
        <begin position="207"/>
        <end position="240"/>
    </location>
</feature>
<evidence type="ECO:0000256" key="1">
    <source>
        <dbReference type="SAM" id="MobiDB-lite"/>
    </source>
</evidence>
<keyword evidence="3" id="KW-1185">Reference proteome</keyword>
<reference evidence="2" key="1">
    <citation type="submission" date="2020-05" db="EMBL/GenBank/DDBJ databases">
        <title>Phylogenomic resolution of chytrid fungi.</title>
        <authorList>
            <person name="Stajich J.E."/>
            <person name="Amses K."/>
            <person name="Simmons R."/>
            <person name="Seto K."/>
            <person name="Myers J."/>
            <person name="Bonds A."/>
            <person name="Quandt C.A."/>
            <person name="Barry K."/>
            <person name="Liu P."/>
            <person name="Grigoriev I."/>
            <person name="Longcore J.E."/>
            <person name="James T.Y."/>
        </authorList>
    </citation>
    <scope>NUCLEOTIDE SEQUENCE</scope>
    <source>
        <strain evidence="2">JEL0318</strain>
    </source>
</reference>
<gene>
    <name evidence="2" type="ORF">HK097_003245</name>
</gene>
<feature type="compositionally biased region" description="Basic and acidic residues" evidence="1">
    <location>
        <begin position="56"/>
        <end position="73"/>
    </location>
</feature>
<comment type="caution">
    <text evidence="2">The sequence shown here is derived from an EMBL/GenBank/DDBJ whole genome shotgun (WGS) entry which is preliminary data.</text>
</comment>
<feature type="non-terminal residue" evidence="2">
    <location>
        <position position="1"/>
    </location>
</feature>
<dbReference type="AlphaFoldDB" id="A0AAD5X062"/>
<name>A0AAD5X062_9FUNG</name>